<evidence type="ECO:0000313" key="4">
    <source>
        <dbReference type="Proteomes" id="UP000193061"/>
    </source>
</evidence>
<feature type="signal peptide" evidence="2">
    <location>
        <begin position="1"/>
        <end position="24"/>
    </location>
</feature>
<evidence type="ECO:0000256" key="1">
    <source>
        <dbReference type="SAM" id="MobiDB-lite"/>
    </source>
</evidence>
<evidence type="ECO:0000256" key="2">
    <source>
        <dbReference type="SAM" id="SignalP"/>
    </source>
</evidence>
<dbReference type="AlphaFoldDB" id="A0A1X6ZXL3"/>
<organism evidence="3 4">
    <name type="scientific">Roseovarius albus</name>
    <dbReference type="NCBI Taxonomy" id="1247867"/>
    <lineage>
        <taxon>Bacteria</taxon>
        <taxon>Pseudomonadati</taxon>
        <taxon>Pseudomonadota</taxon>
        <taxon>Alphaproteobacteria</taxon>
        <taxon>Rhodobacterales</taxon>
        <taxon>Roseobacteraceae</taxon>
        <taxon>Roseovarius</taxon>
    </lineage>
</organism>
<keyword evidence="4" id="KW-1185">Reference proteome</keyword>
<feature type="compositionally biased region" description="Basic and acidic residues" evidence="1">
    <location>
        <begin position="139"/>
        <end position="167"/>
    </location>
</feature>
<dbReference type="Pfam" id="PF10986">
    <property type="entry name" value="ZrgA"/>
    <property type="match status" value="1"/>
</dbReference>
<dbReference type="EMBL" id="FWFX01000012">
    <property type="protein sequence ID" value="SLN64543.1"/>
    <property type="molecule type" value="Genomic_DNA"/>
</dbReference>
<name>A0A1X6ZXL3_9RHOB</name>
<feature type="chain" id="PRO_5013049934" description="DUF2796 domain-containing protein" evidence="2">
    <location>
        <begin position="25"/>
        <end position="229"/>
    </location>
</feature>
<dbReference type="Proteomes" id="UP000193061">
    <property type="component" value="Unassembled WGS sequence"/>
</dbReference>
<dbReference type="InterPro" id="IPR021253">
    <property type="entry name" value="ZrgA-like"/>
</dbReference>
<evidence type="ECO:0008006" key="5">
    <source>
        <dbReference type="Google" id="ProtNLM"/>
    </source>
</evidence>
<gene>
    <name evidence="3" type="ORF">ROA7450_03413</name>
</gene>
<feature type="compositionally biased region" description="Basic and acidic residues" evidence="1">
    <location>
        <begin position="112"/>
        <end position="133"/>
    </location>
</feature>
<feature type="region of interest" description="Disordered" evidence="1">
    <location>
        <begin position="102"/>
        <end position="167"/>
    </location>
</feature>
<proteinExistence type="predicted"/>
<reference evidence="3 4" key="1">
    <citation type="submission" date="2017-03" db="EMBL/GenBank/DDBJ databases">
        <authorList>
            <person name="Afonso C.L."/>
            <person name="Miller P.J."/>
            <person name="Scott M.A."/>
            <person name="Spackman E."/>
            <person name="Goraichik I."/>
            <person name="Dimitrov K.M."/>
            <person name="Suarez D.L."/>
            <person name="Swayne D.E."/>
        </authorList>
    </citation>
    <scope>NUCLEOTIDE SEQUENCE [LARGE SCALE GENOMIC DNA]</scope>
    <source>
        <strain evidence="3 4">CECT 7450</strain>
    </source>
</reference>
<evidence type="ECO:0000313" key="3">
    <source>
        <dbReference type="EMBL" id="SLN64543.1"/>
    </source>
</evidence>
<accession>A0A1X6ZXL3</accession>
<keyword evidence="2" id="KW-0732">Signal</keyword>
<sequence>MYESVNMKNKMPILLTLLASPVLAENARQLEAHEHGVGTLNIAVDGAVVAMEFHAPGADIVGFEYEAESAEDRAAIEDAIATLSKPLDLFQVPEAANCSVTQASAELESEEDHGAHDDHDEHEREDHAEHDDHEEHEEHDEHGHDEHSEHDDHGDHDHEEHAEEASHTEFHAEYALTCEDLGAITSMSFPYFDTFENARELEVQIVSASGAQAFEVERSSPELDLSGMF</sequence>
<protein>
    <recommendedName>
        <fullName evidence="5">DUF2796 domain-containing protein</fullName>
    </recommendedName>
</protein>